<comment type="caution">
    <text evidence="2">The sequence shown here is derived from an EMBL/GenBank/DDBJ whole genome shotgun (WGS) entry which is preliminary data.</text>
</comment>
<dbReference type="RefSeq" id="WP_204021074.1">
    <property type="nucleotide sequence ID" value="NZ_BOOW01000006.1"/>
</dbReference>
<organism evidence="2 3">
    <name type="scientific">Sinosporangium siamense</name>
    <dbReference type="NCBI Taxonomy" id="1367973"/>
    <lineage>
        <taxon>Bacteria</taxon>
        <taxon>Bacillati</taxon>
        <taxon>Actinomycetota</taxon>
        <taxon>Actinomycetes</taxon>
        <taxon>Streptosporangiales</taxon>
        <taxon>Streptosporangiaceae</taxon>
        <taxon>Sinosporangium</taxon>
    </lineage>
</organism>
<dbReference type="PANTHER" id="PTHR46411:SF3">
    <property type="entry name" value="AAA+ ATPASE DOMAIN-CONTAINING PROTEIN"/>
    <property type="match status" value="1"/>
</dbReference>
<dbReference type="Pfam" id="PF22977">
    <property type="entry name" value="WHD"/>
    <property type="match status" value="1"/>
</dbReference>
<feature type="domain" description="AAA+ ATPase" evidence="1">
    <location>
        <begin position="412"/>
        <end position="532"/>
    </location>
</feature>
<dbReference type="Pfam" id="PF00004">
    <property type="entry name" value="AAA"/>
    <property type="match status" value="1"/>
</dbReference>
<dbReference type="InterPro" id="IPR027417">
    <property type="entry name" value="P-loop_NTPase"/>
</dbReference>
<protein>
    <submittedName>
        <fullName evidence="2">ATPase</fullName>
    </submittedName>
</protein>
<evidence type="ECO:0000259" key="1">
    <source>
        <dbReference type="SMART" id="SM00382"/>
    </source>
</evidence>
<dbReference type="GO" id="GO:0005524">
    <property type="term" value="F:ATP binding"/>
    <property type="evidence" value="ECO:0007669"/>
    <property type="project" value="InterPro"/>
</dbReference>
<gene>
    <name evidence="2" type="ORF">Ssi02_08080</name>
</gene>
<dbReference type="Proteomes" id="UP000606172">
    <property type="component" value="Unassembled WGS sequence"/>
</dbReference>
<dbReference type="EMBL" id="BOOW01000006">
    <property type="protein sequence ID" value="GII90577.1"/>
    <property type="molecule type" value="Genomic_DNA"/>
</dbReference>
<proteinExistence type="predicted"/>
<accession>A0A919RBH6</accession>
<dbReference type="SUPFAM" id="SSF52540">
    <property type="entry name" value="P-loop containing nucleoside triphosphate hydrolases"/>
    <property type="match status" value="2"/>
</dbReference>
<reference evidence="2" key="1">
    <citation type="submission" date="2021-01" db="EMBL/GenBank/DDBJ databases">
        <title>Whole genome shotgun sequence of Sinosporangium siamense NBRC 109515.</title>
        <authorList>
            <person name="Komaki H."/>
            <person name="Tamura T."/>
        </authorList>
    </citation>
    <scope>NUCLEOTIDE SEQUENCE</scope>
    <source>
        <strain evidence="2">NBRC 109515</strain>
    </source>
</reference>
<evidence type="ECO:0000313" key="3">
    <source>
        <dbReference type="Proteomes" id="UP000606172"/>
    </source>
</evidence>
<dbReference type="CDD" id="cd19481">
    <property type="entry name" value="RecA-like_protease"/>
    <property type="match status" value="1"/>
</dbReference>
<dbReference type="PANTHER" id="PTHR46411">
    <property type="entry name" value="FAMILY ATPASE, PUTATIVE-RELATED"/>
    <property type="match status" value="1"/>
</dbReference>
<name>A0A919RBH6_9ACTN</name>
<dbReference type="GO" id="GO:0016887">
    <property type="term" value="F:ATP hydrolysis activity"/>
    <property type="evidence" value="ECO:0007669"/>
    <property type="project" value="InterPro"/>
</dbReference>
<keyword evidence="3" id="KW-1185">Reference proteome</keyword>
<dbReference type="AlphaFoldDB" id="A0A919RBH6"/>
<dbReference type="InterPro" id="IPR003593">
    <property type="entry name" value="AAA+_ATPase"/>
</dbReference>
<dbReference type="InterPro" id="IPR003959">
    <property type="entry name" value="ATPase_AAA_core"/>
</dbReference>
<dbReference type="Gene3D" id="3.40.50.300">
    <property type="entry name" value="P-loop containing nucleotide triphosphate hydrolases"/>
    <property type="match status" value="1"/>
</dbReference>
<dbReference type="SMART" id="SM00382">
    <property type="entry name" value="AAA"/>
    <property type="match status" value="1"/>
</dbReference>
<sequence length="617" mass="66318">MTELPAALDRLAARMRGEENGHEPGPASLDHLTDLFGLSHFERDVVLMCAGVELDPVFAAHVGSLPEATSGRPTFAAAFATLPAHAHWSALAPGGPLRHWRLIELDARAHGLTRAPIRLDERILHHLMGADAADERLSGLVRHLPPIREAHPPGVHGPVAERAAGLWRAQPYDTAWPVVLLAGPDAAARRATAERLAALLDMRLSTMRARDLPGTPAEREALARLWERESVLSDGVLLIEADDGPEVWRALWGFLGSLTGGVVLSAAEPLEAPPGHTAVRFDLPPPSAGEREAVWRQAVGRERATLLSGHLGAIAAQFRIDGDAVARVVSTVLSGGARDARTLAGELWEACRRESRPRLDALARRVESAAGWDDLVLPGRDRETLHLLAAAVRGRARVHETWGLAAGSTRGLGLSALFSGPGGTGKSLAAEVIANDLKLDLYRVDLATVFGRHLGETERNLRRLFAVAEYGGAVLLFDDADTLFGQRGEVSCLLRHMESYRGLVILTTNVEGAIDGAFLRRIRHTVVFPHPGTGERKCIWQRVFPASAPLGALSYDLLAQLDVPGGTIRDIALGAAFLAADEDAPIGMGHVHRAAIREYGRLGQALIPHELHGWPAP</sequence>
<dbReference type="InterPro" id="IPR054472">
    <property type="entry name" value="WHD"/>
</dbReference>
<evidence type="ECO:0000313" key="2">
    <source>
        <dbReference type="EMBL" id="GII90577.1"/>
    </source>
</evidence>